<gene>
    <name evidence="2" type="ORF">HF875_07930</name>
</gene>
<organism evidence="2 3">
    <name type="scientific">Paraclostridium bifermentans</name>
    <name type="common">Clostridium bifermentans</name>
    <dbReference type="NCBI Taxonomy" id="1490"/>
    <lineage>
        <taxon>Bacteria</taxon>
        <taxon>Bacillati</taxon>
        <taxon>Bacillota</taxon>
        <taxon>Clostridia</taxon>
        <taxon>Peptostreptococcales</taxon>
        <taxon>Peptostreptococcaceae</taxon>
        <taxon>Paraclostridium</taxon>
    </lineage>
</organism>
<dbReference type="RefSeq" id="WP_168932051.1">
    <property type="nucleotide sequence ID" value="NZ_JABAFD010000004.1"/>
</dbReference>
<keyword evidence="1" id="KW-0472">Membrane</keyword>
<dbReference type="EMBL" id="JABAFD010000004">
    <property type="protein sequence ID" value="NME09446.1"/>
    <property type="molecule type" value="Genomic_DNA"/>
</dbReference>
<reference evidence="2 3" key="1">
    <citation type="submission" date="2020-04" db="EMBL/GenBank/DDBJ databases">
        <authorList>
            <person name="Hitch T.C.A."/>
            <person name="Wylensek D."/>
            <person name="Clavel T."/>
        </authorList>
    </citation>
    <scope>NUCLEOTIDE SEQUENCE [LARGE SCALE GENOMIC DNA]</scope>
    <source>
        <strain evidence="2 3">Med78_4-601-WT-2</strain>
    </source>
</reference>
<evidence type="ECO:0000256" key="1">
    <source>
        <dbReference type="SAM" id="Phobius"/>
    </source>
</evidence>
<dbReference type="Proteomes" id="UP000573963">
    <property type="component" value="Unassembled WGS sequence"/>
</dbReference>
<proteinExistence type="predicted"/>
<protein>
    <submittedName>
        <fullName evidence="2">Uncharacterized protein</fullName>
    </submittedName>
</protein>
<feature type="transmembrane region" description="Helical" evidence="1">
    <location>
        <begin position="63"/>
        <end position="83"/>
    </location>
</feature>
<sequence>MKDSTNTSSVSKYLSSILSVVALILILIDLFTDMTILSALGFFIIGFINLYDAIKSYKLDKSINYLSWIFAFIGFIIAISDVFSMF</sequence>
<feature type="transmembrane region" description="Helical" evidence="1">
    <location>
        <begin position="34"/>
        <end position="51"/>
    </location>
</feature>
<comment type="caution">
    <text evidence="2">The sequence shown here is derived from an EMBL/GenBank/DDBJ whole genome shotgun (WGS) entry which is preliminary data.</text>
</comment>
<evidence type="ECO:0000313" key="2">
    <source>
        <dbReference type="EMBL" id="NME09446.1"/>
    </source>
</evidence>
<evidence type="ECO:0000313" key="3">
    <source>
        <dbReference type="Proteomes" id="UP000573963"/>
    </source>
</evidence>
<accession>A0AA44IH39</accession>
<name>A0AA44IH39_PARBF</name>
<keyword evidence="1" id="KW-1133">Transmembrane helix</keyword>
<feature type="transmembrane region" description="Helical" evidence="1">
    <location>
        <begin position="12"/>
        <end position="28"/>
    </location>
</feature>
<keyword evidence="1" id="KW-0812">Transmembrane</keyword>
<dbReference type="AlphaFoldDB" id="A0AA44IH39"/>